<name>A0ABS0WP15_9FLAO</name>
<reference evidence="1 2" key="1">
    <citation type="submission" date="2020-12" db="EMBL/GenBank/DDBJ databases">
        <title>Aureibaculum luteum sp. nov. and Aureibaculum flavum sp. nov., novel members of the family Flavobacteriaceae isolated from Antarctic intertidal sediments.</title>
        <authorList>
            <person name="He X."/>
            <person name="Zhang X."/>
        </authorList>
    </citation>
    <scope>NUCLEOTIDE SEQUENCE [LARGE SCALE GENOMIC DNA]</scope>
    <source>
        <strain evidence="1 2">A20</strain>
    </source>
</reference>
<evidence type="ECO:0008006" key="3">
    <source>
        <dbReference type="Google" id="ProtNLM"/>
    </source>
</evidence>
<keyword evidence="2" id="KW-1185">Reference proteome</keyword>
<dbReference type="RefSeq" id="WP_198840451.1">
    <property type="nucleotide sequence ID" value="NZ_JAEHFJ010000002.1"/>
</dbReference>
<evidence type="ECO:0000313" key="2">
    <source>
        <dbReference type="Proteomes" id="UP000623301"/>
    </source>
</evidence>
<evidence type="ECO:0000313" key="1">
    <source>
        <dbReference type="EMBL" id="MBJ2173674.1"/>
    </source>
</evidence>
<dbReference type="Proteomes" id="UP000623301">
    <property type="component" value="Unassembled WGS sequence"/>
</dbReference>
<sequence length="171" mass="20267">MTKTNQSSDTPILPLISIFKNRGVEIINSETIKYFKRSSAYSLIQDNNDSEMYSSEMNIWNLEQKTEKFKNTKWNIFLAKTIYNPSFEVNLVWEKKGIYKLTKLKTKIKNCIEKDDDILTQYVEVDFLLHKVEKSSSFSELIDALNNYCFEISDEEKIWKENDEWNSKKCN</sequence>
<proteinExistence type="predicted"/>
<dbReference type="EMBL" id="JAEHFJ010000002">
    <property type="protein sequence ID" value="MBJ2173674.1"/>
    <property type="molecule type" value="Genomic_DNA"/>
</dbReference>
<accession>A0ABS0WP15</accession>
<gene>
    <name evidence="1" type="ORF">JBL43_05455</name>
</gene>
<organism evidence="1 2">
    <name type="scientific">Aureibaculum flavum</name>
    <dbReference type="NCBI Taxonomy" id="2795986"/>
    <lineage>
        <taxon>Bacteria</taxon>
        <taxon>Pseudomonadati</taxon>
        <taxon>Bacteroidota</taxon>
        <taxon>Flavobacteriia</taxon>
        <taxon>Flavobacteriales</taxon>
        <taxon>Flavobacteriaceae</taxon>
        <taxon>Aureibaculum</taxon>
    </lineage>
</organism>
<protein>
    <recommendedName>
        <fullName evidence="3">DUF4265 domain-containing protein</fullName>
    </recommendedName>
</protein>
<comment type="caution">
    <text evidence="1">The sequence shown here is derived from an EMBL/GenBank/DDBJ whole genome shotgun (WGS) entry which is preliminary data.</text>
</comment>